<dbReference type="EMBL" id="BARU01034642">
    <property type="protein sequence ID" value="GAH65937.1"/>
    <property type="molecule type" value="Genomic_DNA"/>
</dbReference>
<dbReference type="InterPro" id="IPR052911">
    <property type="entry name" value="Corrinoid_activation_enz"/>
</dbReference>
<accession>X1H975</accession>
<proteinExistence type="predicted"/>
<dbReference type="InterPro" id="IPR012675">
    <property type="entry name" value="Beta-grasp_dom_sf"/>
</dbReference>
<feature type="domain" description="2Fe-2S ferredoxin-type" evidence="1">
    <location>
        <begin position="10"/>
        <end position="99"/>
    </location>
</feature>
<dbReference type="SUPFAM" id="SSF54292">
    <property type="entry name" value="2Fe-2S ferredoxin-like"/>
    <property type="match status" value="1"/>
</dbReference>
<dbReference type="InterPro" id="IPR036010">
    <property type="entry name" value="2Fe-2S_ferredoxin-like_sf"/>
</dbReference>
<dbReference type="CDD" id="cd00207">
    <property type="entry name" value="fer2"/>
    <property type="match status" value="1"/>
</dbReference>
<dbReference type="PANTHER" id="PTHR42895:SF2">
    <property type="entry name" value="IRON-SULFUR CLUSTER PROTEIN"/>
    <property type="match status" value="1"/>
</dbReference>
<evidence type="ECO:0000313" key="2">
    <source>
        <dbReference type="EMBL" id="GAH65937.1"/>
    </source>
</evidence>
<reference evidence="2" key="1">
    <citation type="journal article" date="2014" name="Front. Microbiol.">
        <title>High frequency of phylogenetically diverse reductive dehalogenase-homologous genes in deep subseafloor sedimentary metagenomes.</title>
        <authorList>
            <person name="Kawai M."/>
            <person name="Futagami T."/>
            <person name="Toyoda A."/>
            <person name="Takaki Y."/>
            <person name="Nishi S."/>
            <person name="Hori S."/>
            <person name="Arai W."/>
            <person name="Tsubouchi T."/>
            <person name="Morono Y."/>
            <person name="Uchiyama I."/>
            <person name="Ito T."/>
            <person name="Fujiyama A."/>
            <person name="Inagaki F."/>
            <person name="Takami H."/>
        </authorList>
    </citation>
    <scope>NUCLEOTIDE SEQUENCE</scope>
    <source>
        <strain evidence="2">Expedition CK06-06</strain>
    </source>
</reference>
<organism evidence="2">
    <name type="scientific">marine sediment metagenome</name>
    <dbReference type="NCBI Taxonomy" id="412755"/>
    <lineage>
        <taxon>unclassified sequences</taxon>
        <taxon>metagenomes</taxon>
        <taxon>ecological metagenomes</taxon>
    </lineage>
</organism>
<feature type="non-terminal residue" evidence="2">
    <location>
        <position position="113"/>
    </location>
</feature>
<dbReference type="PANTHER" id="PTHR42895">
    <property type="entry name" value="IRON-SULFUR CLUSTER-BINDING PROTEIN-RELATED"/>
    <property type="match status" value="1"/>
</dbReference>
<name>X1H975_9ZZZZ</name>
<gene>
    <name evidence="2" type="ORF">S03H2_54346</name>
</gene>
<dbReference type="PROSITE" id="PS51085">
    <property type="entry name" value="2FE2S_FER_2"/>
    <property type="match status" value="1"/>
</dbReference>
<dbReference type="GO" id="GO:0051536">
    <property type="term" value="F:iron-sulfur cluster binding"/>
    <property type="evidence" value="ECO:0007669"/>
    <property type="project" value="InterPro"/>
</dbReference>
<sequence>MTKDLPSKKRRVHFNPDNVDTVVEAGANLLQAAIDAGVHINASCGGTGVCGTCKVLIEKGKVETARTETLSEEEYEQGVRQACQSRVISDLTVYIPVESRLEKAIISREEKVA</sequence>
<comment type="caution">
    <text evidence="2">The sequence shown here is derived from an EMBL/GenBank/DDBJ whole genome shotgun (WGS) entry which is preliminary data.</text>
</comment>
<evidence type="ECO:0000259" key="1">
    <source>
        <dbReference type="PROSITE" id="PS51085"/>
    </source>
</evidence>
<dbReference type="Pfam" id="PF00111">
    <property type="entry name" value="Fer2"/>
    <property type="match status" value="1"/>
</dbReference>
<dbReference type="Gene3D" id="3.10.20.30">
    <property type="match status" value="1"/>
</dbReference>
<dbReference type="InterPro" id="IPR001041">
    <property type="entry name" value="2Fe-2S_ferredoxin-type"/>
</dbReference>
<dbReference type="AlphaFoldDB" id="X1H975"/>
<protein>
    <recommendedName>
        <fullName evidence="1">2Fe-2S ferredoxin-type domain-containing protein</fullName>
    </recommendedName>
</protein>